<dbReference type="NCBIfam" id="TIGR02627">
    <property type="entry name" value="rhamnulo_kin"/>
    <property type="match status" value="1"/>
</dbReference>
<dbReference type="AlphaFoldDB" id="A0A5F0KDA1"/>
<comment type="caution">
    <text evidence="12">The sequence shown here is derived from an EMBL/GenBank/DDBJ whole genome shotgun (WGS) entry which is preliminary data.</text>
</comment>
<dbReference type="NCBIfam" id="NF007925">
    <property type="entry name" value="PRK10640.1"/>
    <property type="match status" value="1"/>
</dbReference>
<keyword evidence="13" id="KW-1185">Reference proteome</keyword>
<sequence>MTVNIAAVDLGASSGRVIWANYNEVDGKLTMQEMHRFANGMVRRHGQDCWDVDGLLENIQLGLNKIDAAGIRLDSIGIDSWGVDFVLLDRHGERLGEAVAYRDARTDSVPEQLMQHMPREEIYRRSGIQFLKFNTLYQIRALLDAKPEWLGQVQHLLLIPDYLHYRLTGELSCEFTNASTSQMVNAHSRDWDPELVALLGPARPWLQPLTTPGSTLGAWTSPSGHRVKVILPATHDTGSAIVATPLASTKAAYISSGTWSLVGVERREPVTGEEALAINLTNEGGVENTCRVLKNVMGLWLVQSLQRAWLEHDFATLTAMAEQATPFAFLVAPNDARFLNPPCMRTAIADFCRESGQGIPQTPAELVRCVLDSLALCYDQVLREIESVTGERIDTLHIVGGGSKNRVLNRLCADICERTVVTGPVEASALGNIGWQLKGLGKLEDLSAVRRMVRHNTELETLQPRAVPDLGRQRQRFAALCAHTQPELEPTEEVV</sequence>
<dbReference type="GO" id="GO:0006071">
    <property type="term" value="P:glycerol metabolic process"/>
    <property type="evidence" value="ECO:0007669"/>
    <property type="project" value="TreeGrafter"/>
</dbReference>
<dbReference type="SUPFAM" id="SSF53067">
    <property type="entry name" value="Actin-like ATPase domain"/>
    <property type="match status" value="2"/>
</dbReference>
<dbReference type="CDD" id="cd07771">
    <property type="entry name" value="ASKHA_NBD_FGGY_RhaB-like"/>
    <property type="match status" value="1"/>
</dbReference>
<keyword evidence="5" id="KW-0067">ATP-binding</keyword>
<dbReference type="OrthoDB" id="9761504at2"/>
<dbReference type="InterPro" id="IPR043129">
    <property type="entry name" value="ATPase_NBD"/>
</dbReference>
<evidence type="ECO:0000313" key="13">
    <source>
        <dbReference type="Proteomes" id="UP000297720"/>
    </source>
</evidence>
<feature type="domain" description="Carbohydrate kinase FGGY N-terminal" evidence="9">
    <location>
        <begin position="6"/>
        <end position="221"/>
    </location>
</feature>
<evidence type="ECO:0000256" key="5">
    <source>
        <dbReference type="ARBA" id="ARBA00022840"/>
    </source>
</evidence>
<dbReference type="EC" id="2.7.1.5" evidence="8"/>
<evidence type="ECO:0000259" key="10">
    <source>
        <dbReference type="Pfam" id="PF02782"/>
    </source>
</evidence>
<dbReference type="Proteomes" id="UP000297720">
    <property type="component" value="Unassembled WGS sequence"/>
</dbReference>
<evidence type="ECO:0000256" key="8">
    <source>
        <dbReference type="NCBIfam" id="TIGR02627"/>
    </source>
</evidence>
<dbReference type="InterPro" id="IPR013449">
    <property type="entry name" value="Rhamnulokinase"/>
</dbReference>
<dbReference type="PANTHER" id="PTHR10196">
    <property type="entry name" value="SUGAR KINASE"/>
    <property type="match status" value="1"/>
</dbReference>
<evidence type="ECO:0000256" key="1">
    <source>
        <dbReference type="ARBA" id="ARBA00009156"/>
    </source>
</evidence>
<proteinExistence type="inferred from homology"/>
<dbReference type="RefSeq" id="WP_134695084.1">
    <property type="nucleotide sequence ID" value="NZ_QORJ01000009.1"/>
</dbReference>
<dbReference type="Pfam" id="PF02782">
    <property type="entry name" value="FGGY_C"/>
    <property type="match status" value="1"/>
</dbReference>
<feature type="domain" description="Carbohydrate kinase FGGY C-terminal" evidence="10">
    <location>
        <begin position="252"/>
        <end position="435"/>
    </location>
</feature>
<evidence type="ECO:0000256" key="4">
    <source>
        <dbReference type="ARBA" id="ARBA00022777"/>
    </source>
</evidence>
<keyword evidence="4 12" id="KW-0418">Kinase</keyword>
<gene>
    <name evidence="11" type="ORF">DRM93_05635</name>
    <name evidence="12" type="ORF">DRM94_05635</name>
</gene>
<dbReference type="Proteomes" id="UP000297914">
    <property type="component" value="Unassembled WGS sequence"/>
</dbReference>
<evidence type="ECO:0000256" key="2">
    <source>
        <dbReference type="ARBA" id="ARBA00022679"/>
    </source>
</evidence>
<dbReference type="EMBL" id="QORK01000008">
    <property type="protein sequence ID" value="TFF82447.1"/>
    <property type="molecule type" value="Genomic_DNA"/>
</dbReference>
<dbReference type="Pfam" id="PF00370">
    <property type="entry name" value="FGGY_N"/>
    <property type="match status" value="1"/>
</dbReference>
<evidence type="ECO:0000256" key="6">
    <source>
        <dbReference type="ARBA" id="ARBA00023157"/>
    </source>
</evidence>
<organism evidence="12 14">
    <name type="scientific">Aeromonas taiwanensis</name>
    <dbReference type="NCBI Taxonomy" id="633417"/>
    <lineage>
        <taxon>Bacteria</taxon>
        <taxon>Pseudomonadati</taxon>
        <taxon>Pseudomonadota</taxon>
        <taxon>Gammaproteobacteria</taxon>
        <taxon>Aeromonadales</taxon>
        <taxon>Aeromonadaceae</taxon>
        <taxon>Aeromonas</taxon>
    </lineage>
</organism>
<evidence type="ECO:0000256" key="7">
    <source>
        <dbReference type="ARBA" id="ARBA00023308"/>
    </source>
</evidence>
<accession>A0A5F0KDA1</accession>
<reference evidence="12 14" key="1">
    <citation type="submission" date="2018-06" db="EMBL/GenBank/DDBJ databases">
        <title>Occurrence of a novel blaKPC-2- and qnrS2- harbouring IncP6 plasmid from Aeromonas taiwanensis isolates recovered from the river sediments.</title>
        <authorList>
            <person name="Zheng B."/>
            <person name="Yu X."/>
            <person name="Xiao Y."/>
        </authorList>
    </citation>
    <scope>NUCLEOTIDE SEQUENCE [LARGE SCALE GENOMIC DNA]</scope>
    <source>
        <strain evidence="11 13">1713</strain>
        <strain evidence="12 14">198</strain>
    </source>
</reference>
<evidence type="ECO:0000259" key="9">
    <source>
        <dbReference type="Pfam" id="PF00370"/>
    </source>
</evidence>
<dbReference type="GO" id="GO:0019301">
    <property type="term" value="P:rhamnose catabolic process"/>
    <property type="evidence" value="ECO:0007669"/>
    <property type="project" value="UniProtKB-UniRule"/>
</dbReference>
<evidence type="ECO:0000313" key="11">
    <source>
        <dbReference type="EMBL" id="TFF78387.1"/>
    </source>
</evidence>
<evidence type="ECO:0000313" key="12">
    <source>
        <dbReference type="EMBL" id="TFF82447.1"/>
    </source>
</evidence>
<evidence type="ECO:0000313" key="14">
    <source>
        <dbReference type="Proteomes" id="UP000297914"/>
    </source>
</evidence>
<dbReference type="PANTHER" id="PTHR10196:SF93">
    <property type="entry name" value="L-RHAMNULOKINASE"/>
    <property type="match status" value="1"/>
</dbReference>
<keyword evidence="2 12" id="KW-0808">Transferase</keyword>
<dbReference type="EMBL" id="QORL01000008">
    <property type="protein sequence ID" value="TFF78387.1"/>
    <property type="molecule type" value="Genomic_DNA"/>
</dbReference>
<dbReference type="InterPro" id="IPR018484">
    <property type="entry name" value="FGGY_N"/>
</dbReference>
<keyword evidence="3" id="KW-0547">Nucleotide-binding</keyword>
<dbReference type="FunFam" id="3.30.420.40:FF:000064">
    <property type="entry name" value="Rhamnulokinase"/>
    <property type="match status" value="1"/>
</dbReference>
<dbReference type="GO" id="GO:0004370">
    <property type="term" value="F:glycerol kinase activity"/>
    <property type="evidence" value="ECO:0007669"/>
    <property type="project" value="TreeGrafter"/>
</dbReference>
<dbReference type="InterPro" id="IPR018485">
    <property type="entry name" value="FGGY_C"/>
</dbReference>
<dbReference type="Gene3D" id="3.30.420.40">
    <property type="match status" value="2"/>
</dbReference>
<dbReference type="GO" id="GO:0005829">
    <property type="term" value="C:cytosol"/>
    <property type="evidence" value="ECO:0007669"/>
    <property type="project" value="TreeGrafter"/>
</dbReference>
<comment type="similarity">
    <text evidence="1">Belongs to the FGGY kinase family.</text>
</comment>
<dbReference type="GO" id="GO:0008993">
    <property type="term" value="F:rhamnulokinase activity"/>
    <property type="evidence" value="ECO:0007669"/>
    <property type="project" value="UniProtKB-UniRule"/>
</dbReference>
<evidence type="ECO:0000256" key="3">
    <source>
        <dbReference type="ARBA" id="ARBA00022741"/>
    </source>
</evidence>
<dbReference type="GO" id="GO:0005524">
    <property type="term" value="F:ATP binding"/>
    <property type="evidence" value="ECO:0007669"/>
    <property type="project" value="UniProtKB-KW"/>
</dbReference>
<keyword evidence="7" id="KW-0684">Rhamnose metabolism</keyword>
<protein>
    <recommendedName>
        <fullName evidence="8">Rhamnulokinase</fullName>
        <ecNumber evidence="8">2.7.1.5</ecNumber>
    </recommendedName>
</protein>
<keyword evidence="6" id="KW-1015">Disulfide bond</keyword>
<name>A0A5F0KDA1_9GAMM</name>